<dbReference type="AlphaFoldDB" id="A0A4Y2P741"/>
<gene>
    <name evidence="2" type="ORF">AVEN_238574_1</name>
</gene>
<organism evidence="2 3">
    <name type="scientific">Araneus ventricosus</name>
    <name type="common">Orbweaver spider</name>
    <name type="synonym">Epeira ventricosa</name>
    <dbReference type="NCBI Taxonomy" id="182803"/>
    <lineage>
        <taxon>Eukaryota</taxon>
        <taxon>Metazoa</taxon>
        <taxon>Ecdysozoa</taxon>
        <taxon>Arthropoda</taxon>
        <taxon>Chelicerata</taxon>
        <taxon>Arachnida</taxon>
        <taxon>Araneae</taxon>
        <taxon>Araneomorphae</taxon>
        <taxon>Entelegynae</taxon>
        <taxon>Araneoidea</taxon>
        <taxon>Araneidae</taxon>
        <taxon>Araneus</taxon>
    </lineage>
</organism>
<sequence>MCARAKNDVTAPHGNNDINISASVLSAAIRCFLPPPRPLQTLMPPMAYPKKRRSTVLPATELIKDPGHNAKDVHKHTDGGIVPE</sequence>
<feature type="region of interest" description="Disordered" evidence="1">
    <location>
        <begin position="62"/>
        <end position="84"/>
    </location>
</feature>
<comment type="caution">
    <text evidence="2">The sequence shown here is derived from an EMBL/GenBank/DDBJ whole genome shotgun (WGS) entry which is preliminary data.</text>
</comment>
<evidence type="ECO:0000313" key="2">
    <source>
        <dbReference type="EMBL" id="GBN47738.1"/>
    </source>
</evidence>
<evidence type="ECO:0000256" key="1">
    <source>
        <dbReference type="SAM" id="MobiDB-lite"/>
    </source>
</evidence>
<dbReference type="Proteomes" id="UP000499080">
    <property type="component" value="Unassembled WGS sequence"/>
</dbReference>
<keyword evidence="3" id="KW-1185">Reference proteome</keyword>
<reference evidence="2 3" key="1">
    <citation type="journal article" date="2019" name="Sci. Rep.">
        <title>Orb-weaving spider Araneus ventricosus genome elucidates the spidroin gene catalogue.</title>
        <authorList>
            <person name="Kono N."/>
            <person name="Nakamura H."/>
            <person name="Ohtoshi R."/>
            <person name="Moran D.A.P."/>
            <person name="Shinohara A."/>
            <person name="Yoshida Y."/>
            <person name="Fujiwara M."/>
            <person name="Mori M."/>
            <person name="Tomita M."/>
            <person name="Arakawa K."/>
        </authorList>
    </citation>
    <scope>NUCLEOTIDE SEQUENCE [LARGE SCALE GENOMIC DNA]</scope>
</reference>
<protein>
    <submittedName>
        <fullName evidence="2">Uncharacterized protein</fullName>
    </submittedName>
</protein>
<dbReference type="EMBL" id="BGPR01010735">
    <property type="protein sequence ID" value="GBN47738.1"/>
    <property type="molecule type" value="Genomic_DNA"/>
</dbReference>
<name>A0A4Y2P741_ARAVE</name>
<evidence type="ECO:0000313" key="3">
    <source>
        <dbReference type="Proteomes" id="UP000499080"/>
    </source>
</evidence>
<feature type="compositionally biased region" description="Basic and acidic residues" evidence="1">
    <location>
        <begin position="62"/>
        <end position="78"/>
    </location>
</feature>
<proteinExistence type="predicted"/>
<accession>A0A4Y2P741</accession>